<name>A0A9E7A482_9HYPH</name>
<dbReference type="KEGG" id="apol:K9D25_16955"/>
<organism evidence="1 2">
    <name type="scientific">Ancylobacter polymorphus</name>
    <dbReference type="NCBI Taxonomy" id="223390"/>
    <lineage>
        <taxon>Bacteria</taxon>
        <taxon>Pseudomonadati</taxon>
        <taxon>Pseudomonadota</taxon>
        <taxon>Alphaproteobacteria</taxon>
        <taxon>Hyphomicrobiales</taxon>
        <taxon>Xanthobacteraceae</taxon>
        <taxon>Ancylobacter</taxon>
    </lineage>
</organism>
<dbReference type="Proteomes" id="UP000831684">
    <property type="component" value="Chromosome"/>
</dbReference>
<proteinExistence type="predicted"/>
<protein>
    <submittedName>
        <fullName evidence="1">Uncharacterized protein</fullName>
    </submittedName>
</protein>
<evidence type="ECO:0000313" key="2">
    <source>
        <dbReference type="Proteomes" id="UP000831684"/>
    </source>
</evidence>
<dbReference type="AlphaFoldDB" id="A0A9E7A482"/>
<gene>
    <name evidence="1" type="ORF">K9D25_16955</name>
</gene>
<sequence length="66" mass="7145">MPDSLATKLKTLRNRLLTEQRDLITRAAEIDALPSDKTLQKIATLEVAIGAVESLLDEQTGTPAAK</sequence>
<dbReference type="RefSeq" id="WP_244376802.1">
    <property type="nucleotide sequence ID" value="NZ_CP083239.1"/>
</dbReference>
<accession>A0A9E7A482</accession>
<reference evidence="1" key="1">
    <citation type="submission" date="2021-09" db="EMBL/GenBank/DDBJ databases">
        <title>Network and meta-omics reveal the key degrader and cooperation patterns in an efficient 1,4-dioxane-degrading microbial community.</title>
        <authorList>
            <person name="Dai C."/>
        </authorList>
    </citation>
    <scope>NUCLEOTIDE SEQUENCE</scope>
    <source>
        <strain evidence="1">ZM13</strain>
    </source>
</reference>
<dbReference type="EMBL" id="CP083239">
    <property type="protein sequence ID" value="UOK70399.1"/>
    <property type="molecule type" value="Genomic_DNA"/>
</dbReference>
<evidence type="ECO:0000313" key="1">
    <source>
        <dbReference type="EMBL" id="UOK70399.1"/>
    </source>
</evidence>